<dbReference type="PANTHER" id="PTHR18849">
    <property type="entry name" value="LEUCINE RICH REPEAT PROTEIN"/>
    <property type="match status" value="1"/>
</dbReference>
<evidence type="ECO:0000256" key="2">
    <source>
        <dbReference type="ARBA" id="ARBA00022737"/>
    </source>
</evidence>
<dbReference type="PROSITE" id="PS51450">
    <property type="entry name" value="LRR"/>
    <property type="match status" value="1"/>
</dbReference>
<organism evidence="3 4">
    <name type="scientific">Bionectria ochroleuca</name>
    <name type="common">Gliocladium roseum</name>
    <dbReference type="NCBI Taxonomy" id="29856"/>
    <lineage>
        <taxon>Eukaryota</taxon>
        <taxon>Fungi</taxon>
        <taxon>Dikarya</taxon>
        <taxon>Ascomycota</taxon>
        <taxon>Pezizomycotina</taxon>
        <taxon>Sordariomycetes</taxon>
        <taxon>Hypocreomycetidae</taxon>
        <taxon>Hypocreales</taxon>
        <taxon>Bionectriaceae</taxon>
        <taxon>Clonostachys</taxon>
    </lineage>
</organism>
<dbReference type="AlphaFoldDB" id="A0A8H7N7F3"/>
<reference evidence="3" key="1">
    <citation type="submission" date="2020-10" db="EMBL/GenBank/DDBJ databases">
        <title>High-Quality Genome Resource of Clonostachys rosea strain S41 by Oxford Nanopore Long-Read Sequencing.</title>
        <authorList>
            <person name="Wang H."/>
        </authorList>
    </citation>
    <scope>NUCLEOTIDE SEQUENCE</scope>
    <source>
        <strain evidence="3">S41</strain>
    </source>
</reference>
<dbReference type="PANTHER" id="PTHR18849:SF0">
    <property type="entry name" value="CILIA- AND FLAGELLA-ASSOCIATED PROTEIN 410-RELATED"/>
    <property type="match status" value="1"/>
</dbReference>
<evidence type="ECO:0000256" key="1">
    <source>
        <dbReference type="ARBA" id="ARBA00022614"/>
    </source>
</evidence>
<keyword evidence="2" id="KW-0677">Repeat</keyword>
<sequence length="101" mass="11430">MLESLEGIEENPKLRVLDISNNKVSSLKGLGGLKELEEVWASYNLIADFGDVEKELKDKENLNTVYFEGNPLQLRGPALYRNKVRLALPQVKQIDATFVRV</sequence>
<dbReference type="Proteomes" id="UP000616885">
    <property type="component" value="Unassembled WGS sequence"/>
</dbReference>
<dbReference type="EMBL" id="JADCTT010000006">
    <property type="protein sequence ID" value="KAF9750485.1"/>
    <property type="molecule type" value="Genomic_DNA"/>
</dbReference>
<proteinExistence type="predicted"/>
<comment type="caution">
    <text evidence="3">The sequence shown here is derived from an EMBL/GenBank/DDBJ whole genome shotgun (WGS) entry which is preliminary data.</text>
</comment>
<evidence type="ECO:0000313" key="4">
    <source>
        <dbReference type="Proteomes" id="UP000616885"/>
    </source>
</evidence>
<name>A0A8H7N7F3_BIOOC</name>
<gene>
    <name evidence="3" type="ORF">IM811_014705</name>
</gene>
<dbReference type="Gene3D" id="3.80.10.10">
    <property type="entry name" value="Ribonuclease Inhibitor"/>
    <property type="match status" value="1"/>
</dbReference>
<dbReference type="InterPro" id="IPR001611">
    <property type="entry name" value="Leu-rich_rpt"/>
</dbReference>
<accession>A0A8H7N7F3</accession>
<evidence type="ECO:0008006" key="5">
    <source>
        <dbReference type="Google" id="ProtNLM"/>
    </source>
</evidence>
<evidence type="ECO:0000313" key="3">
    <source>
        <dbReference type="EMBL" id="KAF9750485.1"/>
    </source>
</evidence>
<keyword evidence="1" id="KW-0433">Leucine-rich repeat</keyword>
<dbReference type="InterPro" id="IPR025875">
    <property type="entry name" value="Leu-rich_rpt_4"/>
</dbReference>
<dbReference type="SUPFAM" id="SSF52058">
    <property type="entry name" value="L domain-like"/>
    <property type="match status" value="1"/>
</dbReference>
<dbReference type="Pfam" id="PF12799">
    <property type="entry name" value="LRR_4"/>
    <property type="match status" value="1"/>
</dbReference>
<protein>
    <recommendedName>
        <fullName evidence="5">U2A'/phosphoprotein 32 family A C-terminal domain-containing protein</fullName>
    </recommendedName>
</protein>
<dbReference type="InterPro" id="IPR032675">
    <property type="entry name" value="LRR_dom_sf"/>
</dbReference>